<protein>
    <recommendedName>
        <fullName evidence="2">HECT-type E3 ubiquitin transferase</fullName>
        <ecNumber evidence="2">2.3.2.26</ecNumber>
    </recommendedName>
</protein>
<evidence type="ECO:0000256" key="1">
    <source>
        <dbReference type="ARBA" id="ARBA00000885"/>
    </source>
</evidence>
<dbReference type="SUPFAM" id="SSF56204">
    <property type="entry name" value="Hect, E3 ligase catalytic domain"/>
    <property type="match status" value="1"/>
</dbReference>
<evidence type="ECO:0000256" key="2">
    <source>
        <dbReference type="ARBA" id="ARBA00012485"/>
    </source>
</evidence>
<organism evidence="7 8">
    <name type="scientific">Priapulus caudatus</name>
    <name type="common">Priapulid worm</name>
    <dbReference type="NCBI Taxonomy" id="37621"/>
    <lineage>
        <taxon>Eukaryota</taxon>
        <taxon>Metazoa</taxon>
        <taxon>Ecdysozoa</taxon>
        <taxon>Scalidophora</taxon>
        <taxon>Priapulida</taxon>
        <taxon>Priapulimorpha</taxon>
        <taxon>Priapulimorphida</taxon>
        <taxon>Priapulidae</taxon>
        <taxon>Priapulus</taxon>
    </lineage>
</organism>
<keyword evidence="7" id="KW-1185">Reference proteome</keyword>
<dbReference type="EC" id="2.3.2.26" evidence="2"/>
<feature type="domain" description="HECT" evidence="6">
    <location>
        <begin position="45"/>
        <end position="110"/>
    </location>
</feature>
<evidence type="ECO:0000256" key="3">
    <source>
        <dbReference type="ARBA" id="ARBA00022679"/>
    </source>
</evidence>
<evidence type="ECO:0000256" key="5">
    <source>
        <dbReference type="PROSITE-ProRule" id="PRU00104"/>
    </source>
</evidence>
<name>A0ABM1EYP2_PRICU</name>
<evidence type="ECO:0000313" key="7">
    <source>
        <dbReference type="Proteomes" id="UP000695022"/>
    </source>
</evidence>
<comment type="caution">
    <text evidence="5">Lacks conserved residue(s) required for the propagation of feature annotation.</text>
</comment>
<dbReference type="GeneID" id="106817173"/>
<dbReference type="RefSeq" id="XP_014677313.1">
    <property type="nucleotide sequence ID" value="XM_014821827.1"/>
</dbReference>
<evidence type="ECO:0000256" key="4">
    <source>
        <dbReference type="ARBA" id="ARBA00022786"/>
    </source>
</evidence>
<keyword evidence="4 5" id="KW-0833">Ubl conjugation pathway</keyword>
<dbReference type="InterPro" id="IPR000569">
    <property type="entry name" value="HECT_dom"/>
</dbReference>
<dbReference type="PROSITE" id="PS50237">
    <property type="entry name" value="HECT"/>
    <property type="match status" value="1"/>
</dbReference>
<dbReference type="InterPro" id="IPR035983">
    <property type="entry name" value="Hect_E3_ubiquitin_ligase"/>
</dbReference>
<gene>
    <name evidence="8" type="primary">LOC106817173</name>
</gene>
<dbReference type="InterPro" id="IPR044611">
    <property type="entry name" value="E3A/B/C-like"/>
</dbReference>
<proteinExistence type="predicted"/>
<comment type="catalytic activity">
    <reaction evidence="1">
        <text>S-ubiquitinyl-[E2 ubiquitin-conjugating enzyme]-L-cysteine + [acceptor protein]-L-lysine = [E2 ubiquitin-conjugating enzyme]-L-cysteine + N(6)-ubiquitinyl-[acceptor protein]-L-lysine.</text>
        <dbReference type="EC" id="2.3.2.26"/>
    </reaction>
</comment>
<keyword evidence="3" id="KW-0808">Transferase</keyword>
<sequence length="110" mass="12720">MDEAQMQNMFSMMRVGAQTTLPVVLVLVRRDHIVQDTIAQLSKQRTSDLKKPIKVVFVGEEAVDQGGVLKEFFLLLIQEVLNPIYGMFQEFEETRSLWFSEQTFEEEGMC</sequence>
<dbReference type="Proteomes" id="UP000695022">
    <property type="component" value="Unplaced"/>
</dbReference>
<dbReference type="Gene3D" id="3.90.1750.10">
    <property type="entry name" value="Hect, E3 ligase catalytic domains"/>
    <property type="match status" value="1"/>
</dbReference>
<dbReference type="PANTHER" id="PTHR45700">
    <property type="entry name" value="UBIQUITIN-PROTEIN LIGASE E3C"/>
    <property type="match status" value="1"/>
</dbReference>
<dbReference type="PANTHER" id="PTHR45700:SF8">
    <property type="entry name" value="HECT-TYPE E3 UBIQUITIN TRANSFERASE"/>
    <property type="match status" value="1"/>
</dbReference>
<evidence type="ECO:0000259" key="6">
    <source>
        <dbReference type="PROSITE" id="PS50237"/>
    </source>
</evidence>
<reference evidence="8" key="1">
    <citation type="submission" date="2025-08" db="UniProtKB">
        <authorList>
            <consortium name="RefSeq"/>
        </authorList>
    </citation>
    <scope>IDENTIFICATION</scope>
</reference>
<evidence type="ECO:0000313" key="8">
    <source>
        <dbReference type="RefSeq" id="XP_014677313.1"/>
    </source>
</evidence>
<accession>A0ABM1EYP2</accession>